<proteinExistence type="predicted"/>
<reference evidence="1" key="2">
    <citation type="journal article" date="2015" name="Data Brief">
        <title>Shoot transcriptome of the giant reed, Arundo donax.</title>
        <authorList>
            <person name="Barrero R.A."/>
            <person name="Guerrero F.D."/>
            <person name="Moolhuijzen P."/>
            <person name="Goolsby J.A."/>
            <person name="Tidwell J."/>
            <person name="Bellgard S.E."/>
            <person name="Bellgard M.I."/>
        </authorList>
    </citation>
    <scope>NUCLEOTIDE SEQUENCE</scope>
    <source>
        <tissue evidence="1">Shoot tissue taken approximately 20 cm above the soil surface</tissue>
    </source>
</reference>
<dbReference type="EMBL" id="GBRH01250298">
    <property type="protein sequence ID" value="JAD47597.1"/>
    <property type="molecule type" value="Transcribed_RNA"/>
</dbReference>
<evidence type="ECO:0000313" key="1">
    <source>
        <dbReference type="EMBL" id="JAD47597.1"/>
    </source>
</evidence>
<sequence>MHARRAHLPAATFTNSRGDVARHISSFRNFAPDDG</sequence>
<name>A0A0A9AKN1_ARUDO</name>
<dbReference type="AlphaFoldDB" id="A0A0A9AKN1"/>
<protein>
    <submittedName>
        <fullName evidence="1">Uncharacterized protein</fullName>
    </submittedName>
</protein>
<reference evidence="1" key="1">
    <citation type="submission" date="2014-09" db="EMBL/GenBank/DDBJ databases">
        <authorList>
            <person name="Magalhaes I.L.F."/>
            <person name="Oliveira U."/>
            <person name="Santos F.R."/>
            <person name="Vidigal T.H.D.A."/>
            <person name="Brescovit A.D."/>
            <person name="Santos A.J."/>
        </authorList>
    </citation>
    <scope>NUCLEOTIDE SEQUENCE</scope>
    <source>
        <tissue evidence="1">Shoot tissue taken approximately 20 cm above the soil surface</tissue>
    </source>
</reference>
<organism evidence="1">
    <name type="scientific">Arundo donax</name>
    <name type="common">Giant reed</name>
    <name type="synonym">Donax arundinaceus</name>
    <dbReference type="NCBI Taxonomy" id="35708"/>
    <lineage>
        <taxon>Eukaryota</taxon>
        <taxon>Viridiplantae</taxon>
        <taxon>Streptophyta</taxon>
        <taxon>Embryophyta</taxon>
        <taxon>Tracheophyta</taxon>
        <taxon>Spermatophyta</taxon>
        <taxon>Magnoliopsida</taxon>
        <taxon>Liliopsida</taxon>
        <taxon>Poales</taxon>
        <taxon>Poaceae</taxon>
        <taxon>PACMAD clade</taxon>
        <taxon>Arundinoideae</taxon>
        <taxon>Arundineae</taxon>
        <taxon>Arundo</taxon>
    </lineage>
</organism>
<accession>A0A0A9AKN1</accession>